<dbReference type="GeneID" id="55648759"/>
<dbReference type="KEGG" id="nfn:NFRAN_1439"/>
<accession>A0A484I963</accession>
<reference evidence="1 2" key="1">
    <citation type="submission" date="2019-02" db="EMBL/GenBank/DDBJ databases">
        <authorList>
            <person name="Lehtovirta-Morley E L."/>
        </authorList>
    </citation>
    <scope>NUCLEOTIDE SEQUENCE [LARGE SCALE GENOMIC DNA]</scope>
    <source>
        <strain evidence="1">NFRAN1</strain>
    </source>
</reference>
<dbReference type="AlphaFoldDB" id="A0A484I963"/>
<dbReference type="EMBL" id="LR216287">
    <property type="protein sequence ID" value="VFJ13761.1"/>
    <property type="molecule type" value="Genomic_DNA"/>
</dbReference>
<dbReference type="Proteomes" id="UP000294299">
    <property type="component" value="Chromosome NFRAN"/>
</dbReference>
<name>A0A484I963_9ARCH</name>
<proteinExistence type="predicted"/>
<dbReference type="RefSeq" id="WP_172602168.1">
    <property type="nucleotide sequence ID" value="NZ_LR216287.1"/>
</dbReference>
<sequence>MSSYLVITWMLLYVLNVSKRLNLWILPLIMKRNAPNVVELELSMVKIDVILVISVLRKQAKSIVLF</sequence>
<gene>
    <name evidence="1" type="ORF">NFRAN_1439</name>
</gene>
<evidence type="ECO:0000313" key="2">
    <source>
        <dbReference type="Proteomes" id="UP000294299"/>
    </source>
</evidence>
<keyword evidence="2" id="KW-1185">Reference proteome</keyword>
<evidence type="ECO:0000313" key="1">
    <source>
        <dbReference type="EMBL" id="VFJ13761.1"/>
    </source>
</evidence>
<organism evidence="1 2">
    <name type="scientific">Candidatus Nitrosocosmicus franklandianus</name>
    <dbReference type="NCBI Taxonomy" id="1798806"/>
    <lineage>
        <taxon>Archaea</taxon>
        <taxon>Nitrososphaerota</taxon>
        <taxon>Nitrososphaeria</taxon>
        <taxon>Nitrososphaerales</taxon>
        <taxon>Nitrososphaeraceae</taxon>
        <taxon>Candidatus Nitrosocosmicus</taxon>
    </lineage>
</organism>
<protein>
    <submittedName>
        <fullName evidence="1">Uncharacterized protein</fullName>
    </submittedName>
</protein>